<keyword evidence="1" id="KW-0677">Repeat</keyword>
<reference evidence="5" key="2">
    <citation type="submission" date="2013-12" db="EMBL/GenBank/DDBJ databases">
        <authorList>
            <person name="Yu Y."/>
            <person name="Lee S."/>
            <person name="de Baynast K."/>
            <person name="Wissotski M."/>
            <person name="Liu L."/>
            <person name="Talag J."/>
            <person name="Goicoechea J."/>
            <person name="Angelova A."/>
            <person name="Jetty R."/>
            <person name="Kudrna D."/>
            <person name="Golser W."/>
            <person name="Rivera L."/>
            <person name="Zhang J."/>
            <person name="Wing R."/>
        </authorList>
    </citation>
    <scope>NUCLEOTIDE SEQUENCE</scope>
</reference>
<dbReference type="GO" id="GO:0009451">
    <property type="term" value="P:RNA modification"/>
    <property type="evidence" value="ECO:0007669"/>
    <property type="project" value="InterPro"/>
</dbReference>
<reference evidence="4 5" key="1">
    <citation type="submission" date="2012-08" db="EMBL/GenBank/DDBJ databases">
        <title>Oryza genome evolution.</title>
        <authorList>
            <person name="Wing R.A."/>
        </authorList>
    </citation>
    <scope>NUCLEOTIDE SEQUENCE</scope>
</reference>
<reference evidence="4" key="3">
    <citation type="submission" date="2015-04" db="UniProtKB">
        <authorList>
            <consortium name="EnsemblPlants"/>
        </authorList>
    </citation>
    <scope>IDENTIFICATION</scope>
</reference>
<dbReference type="Proteomes" id="UP000032180">
    <property type="component" value="Chromosome 3"/>
</dbReference>
<dbReference type="EnsemblPlants" id="LPERR03G07690.1">
    <property type="protein sequence ID" value="LPERR03G07690.1"/>
    <property type="gene ID" value="LPERR03G07690"/>
</dbReference>
<dbReference type="AlphaFoldDB" id="A0A0D9VR96"/>
<dbReference type="FunFam" id="1.25.40.10:FF:001385">
    <property type="entry name" value="Os01g0299150 protein"/>
    <property type="match status" value="1"/>
</dbReference>
<name>A0A0D9VR96_9ORYZ</name>
<feature type="repeat" description="PPR" evidence="3">
    <location>
        <begin position="109"/>
        <end position="139"/>
    </location>
</feature>
<dbReference type="STRING" id="77586.A0A0D9VR96"/>
<accession>A0A0D9VR96</accession>
<feature type="repeat" description="PPR" evidence="3">
    <location>
        <begin position="216"/>
        <end position="250"/>
    </location>
</feature>
<evidence type="ECO:0000256" key="2">
    <source>
        <dbReference type="ARBA" id="ARBA00022946"/>
    </source>
</evidence>
<sequence>MNGVRSSGDVVRWTKRISALARSGREAEAVAAFARMDAAPNALTLASVLPACARLRDLAMGRAIHGLWLRRGGGHGANPIVDNAVLDVYAKCGALVSARRLFDEMPHRDVFAWTTMVWGLARSGSPHDAVAMFRSMLSVVSDGDATPKPNDATVVSALHAVATLGSSVSCKLLHSYATKQGLGGETVVGNALIDAYAKCGDAPQAFKVFVDLPEKDMVSWGTVTRAMAVHGRCREALQLFSLMLRRGVRPDGAVFLALLTAFSHAGRVDQALLFLGAMARVYGVSPLTEHYTCVLDACGRAGQLDRAGEIFRQMPVECDAEKALGVYCSYAVSNGVADVAGERLPDLFLDGEVDAGGGTYALISKSLADAGRWEDACAVRERMAARRIEKEAACTWIEV</sequence>
<dbReference type="InterPro" id="IPR011990">
    <property type="entry name" value="TPR-like_helical_dom_sf"/>
</dbReference>
<dbReference type="InterPro" id="IPR002885">
    <property type="entry name" value="PPR_rpt"/>
</dbReference>
<dbReference type="PANTHER" id="PTHR24015">
    <property type="entry name" value="OS07G0578800 PROTEIN-RELATED"/>
    <property type="match status" value="1"/>
</dbReference>
<dbReference type="SUPFAM" id="SSF48452">
    <property type="entry name" value="TPR-like"/>
    <property type="match status" value="1"/>
</dbReference>
<dbReference type="NCBIfam" id="TIGR00756">
    <property type="entry name" value="PPR"/>
    <property type="match status" value="2"/>
</dbReference>
<dbReference type="PANTHER" id="PTHR24015:SF1063">
    <property type="entry name" value="OS12G0156900 PROTEIN"/>
    <property type="match status" value="1"/>
</dbReference>
<keyword evidence="2" id="KW-0809">Transit peptide</keyword>
<dbReference type="Pfam" id="PF01535">
    <property type="entry name" value="PPR"/>
    <property type="match status" value="5"/>
</dbReference>
<proteinExistence type="predicted"/>
<organism evidence="4 5">
    <name type="scientific">Leersia perrieri</name>
    <dbReference type="NCBI Taxonomy" id="77586"/>
    <lineage>
        <taxon>Eukaryota</taxon>
        <taxon>Viridiplantae</taxon>
        <taxon>Streptophyta</taxon>
        <taxon>Embryophyta</taxon>
        <taxon>Tracheophyta</taxon>
        <taxon>Spermatophyta</taxon>
        <taxon>Magnoliopsida</taxon>
        <taxon>Liliopsida</taxon>
        <taxon>Poales</taxon>
        <taxon>Poaceae</taxon>
        <taxon>BOP clade</taxon>
        <taxon>Oryzoideae</taxon>
        <taxon>Oryzeae</taxon>
        <taxon>Oryzinae</taxon>
        <taxon>Leersia</taxon>
    </lineage>
</organism>
<evidence type="ECO:0000313" key="5">
    <source>
        <dbReference type="Proteomes" id="UP000032180"/>
    </source>
</evidence>
<dbReference type="eggNOG" id="KOG4197">
    <property type="taxonomic scope" value="Eukaryota"/>
</dbReference>
<dbReference type="GO" id="GO:0099402">
    <property type="term" value="P:plant organ development"/>
    <property type="evidence" value="ECO:0007669"/>
    <property type="project" value="UniProtKB-ARBA"/>
</dbReference>
<dbReference type="InterPro" id="IPR046960">
    <property type="entry name" value="PPR_At4g14850-like_plant"/>
</dbReference>
<evidence type="ECO:0000313" key="4">
    <source>
        <dbReference type="EnsemblPlants" id="LPERR03G07690.1"/>
    </source>
</evidence>
<dbReference type="HOGENOM" id="CLU_002706_0_2_1"/>
<dbReference type="FunFam" id="1.25.40.10:FF:000158">
    <property type="entry name" value="pentatricopeptide repeat-containing protein At2g33680"/>
    <property type="match status" value="1"/>
</dbReference>
<dbReference type="PROSITE" id="PS51375">
    <property type="entry name" value="PPR"/>
    <property type="match status" value="2"/>
</dbReference>
<dbReference type="Gramene" id="LPERR03G07690.1">
    <property type="protein sequence ID" value="LPERR03G07690.1"/>
    <property type="gene ID" value="LPERR03G07690"/>
</dbReference>
<evidence type="ECO:0000256" key="1">
    <source>
        <dbReference type="ARBA" id="ARBA00022737"/>
    </source>
</evidence>
<evidence type="ECO:0008006" key="6">
    <source>
        <dbReference type="Google" id="ProtNLM"/>
    </source>
</evidence>
<dbReference type="GO" id="GO:0003723">
    <property type="term" value="F:RNA binding"/>
    <property type="evidence" value="ECO:0007669"/>
    <property type="project" value="InterPro"/>
</dbReference>
<protein>
    <recommendedName>
        <fullName evidence="6">Pentacotripeptide-repeat region of PRORP domain-containing protein</fullName>
    </recommendedName>
</protein>
<keyword evidence="5" id="KW-1185">Reference proteome</keyword>
<evidence type="ECO:0000256" key="3">
    <source>
        <dbReference type="PROSITE-ProRule" id="PRU00708"/>
    </source>
</evidence>
<dbReference type="Gene3D" id="1.25.40.10">
    <property type="entry name" value="Tetratricopeptide repeat domain"/>
    <property type="match status" value="3"/>
</dbReference>